<dbReference type="AlphaFoldDB" id="A0A1T5ILF9"/>
<dbReference type="Proteomes" id="UP000189777">
    <property type="component" value="Unassembled WGS sequence"/>
</dbReference>
<dbReference type="InterPro" id="IPR013096">
    <property type="entry name" value="Cupin_2"/>
</dbReference>
<feature type="domain" description="Cupin type-2" evidence="1">
    <location>
        <begin position="39"/>
        <end position="101"/>
    </location>
</feature>
<reference evidence="2 3" key="1">
    <citation type="submission" date="2017-02" db="EMBL/GenBank/DDBJ databases">
        <authorList>
            <person name="Peterson S.W."/>
        </authorList>
    </citation>
    <scope>NUCLEOTIDE SEQUENCE [LARGE SCALE GENOMIC DNA]</scope>
    <source>
        <strain evidence="2 3">DSM 21481</strain>
    </source>
</reference>
<keyword evidence="2" id="KW-0413">Isomerase</keyword>
<keyword evidence="3" id="KW-1185">Reference proteome</keyword>
<protein>
    <submittedName>
        <fullName evidence="2">Mannose-6-phosphate isomerase, cupin superfamily</fullName>
    </submittedName>
</protein>
<evidence type="ECO:0000259" key="1">
    <source>
        <dbReference type="Pfam" id="PF07883"/>
    </source>
</evidence>
<dbReference type="OrthoDB" id="122936at2"/>
<dbReference type="Gene3D" id="2.60.120.10">
    <property type="entry name" value="Jelly Rolls"/>
    <property type="match status" value="1"/>
</dbReference>
<dbReference type="SUPFAM" id="SSF51182">
    <property type="entry name" value="RmlC-like cupins"/>
    <property type="match status" value="1"/>
</dbReference>
<dbReference type="InterPro" id="IPR011051">
    <property type="entry name" value="RmlC_Cupin_sf"/>
</dbReference>
<name>A0A1T5ILF9_9MICO</name>
<dbReference type="RefSeq" id="WP_079570890.1">
    <property type="nucleotide sequence ID" value="NZ_FUZQ01000001.1"/>
</dbReference>
<proteinExistence type="predicted"/>
<gene>
    <name evidence="2" type="ORF">SAMN04324258_0666</name>
</gene>
<dbReference type="EMBL" id="FUZQ01000001">
    <property type="protein sequence ID" value="SKC40021.1"/>
    <property type="molecule type" value="Genomic_DNA"/>
</dbReference>
<accession>A0A1T5ILF9</accession>
<dbReference type="Pfam" id="PF07883">
    <property type="entry name" value="Cupin_2"/>
    <property type="match status" value="1"/>
</dbReference>
<sequence length="113" mass="12582">MSTESSIELIEQDTLPGADFEGYLHGSTVSVMFERFDRDGVGPRLHRHPYTETFVLRSGRALFRVGDDEVVAVGGQILVAPAGTPHKFTVIGPEVYEALHVHANDRFVTEWLE</sequence>
<dbReference type="STRING" id="526729.SAMN04324258_0666"/>
<organism evidence="2 3">
    <name type="scientific">Krasilnikoviella flava</name>
    <dbReference type="NCBI Taxonomy" id="526729"/>
    <lineage>
        <taxon>Bacteria</taxon>
        <taxon>Bacillati</taxon>
        <taxon>Actinomycetota</taxon>
        <taxon>Actinomycetes</taxon>
        <taxon>Micrococcales</taxon>
        <taxon>Promicromonosporaceae</taxon>
        <taxon>Krasilnikoviella</taxon>
    </lineage>
</organism>
<evidence type="ECO:0000313" key="3">
    <source>
        <dbReference type="Proteomes" id="UP000189777"/>
    </source>
</evidence>
<dbReference type="InterPro" id="IPR014710">
    <property type="entry name" value="RmlC-like_jellyroll"/>
</dbReference>
<evidence type="ECO:0000313" key="2">
    <source>
        <dbReference type="EMBL" id="SKC40021.1"/>
    </source>
</evidence>
<dbReference type="GO" id="GO:0016853">
    <property type="term" value="F:isomerase activity"/>
    <property type="evidence" value="ECO:0007669"/>
    <property type="project" value="UniProtKB-KW"/>
</dbReference>